<keyword evidence="4" id="KW-1185">Reference proteome</keyword>
<organism evidence="3 4">
    <name type="scientific">Aliikangiella maris</name>
    <dbReference type="NCBI Taxonomy" id="3162458"/>
    <lineage>
        <taxon>Bacteria</taxon>
        <taxon>Pseudomonadati</taxon>
        <taxon>Pseudomonadota</taxon>
        <taxon>Gammaproteobacteria</taxon>
        <taxon>Oceanospirillales</taxon>
        <taxon>Pleioneaceae</taxon>
        <taxon>Aliikangiella</taxon>
    </lineage>
</organism>
<sequence>MYLYRFSMKKLPFGLTPDTELFCPLPTYQEAINVLHFALNSGEGLIKVVGEVGIGKTMLCRLLINRLLTDRKIAYIPYPKLSARELKFALGKELGLRITNNCREDQLTQKIQNKLIELNRTHGPVVLVIDEAQQLTSEGIETLRLFTNLETEQHKLLQIVLFGQPELDELLKLPELRQIKQRIVFSYCLKPLNVQQTRQYVNNRLNHVGNNKTQYSWLANQLVFHYSKGVPRLINILCHKALLLGFGQNKQSISAVNLLRAAKDTESVNTLIQNNLSLVLALLALMISGSSMAFWGF</sequence>
<dbReference type="InterPro" id="IPR027417">
    <property type="entry name" value="P-loop_NTPase"/>
</dbReference>
<keyword evidence="1" id="KW-0812">Transmembrane</keyword>
<feature type="transmembrane region" description="Helical" evidence="1">
    <location>
        <begin position="276"/>
        <end position="295"/>
    </location>
</feature>
<keyword evidence="1" id="KW-1133">Transmembrane helix</keyword>
<evidence type="ECO:0000313" key="3">
    <source>
        <dbReference type="EMBL" id="MET1255689.1"/>
    </source>
</evidence>
<accession>A0ABV2BUR5</accession>
<comment type="caution">
    <text evidence="3">The sequence shown here is derived from an EMBL/GenBank/DDBJ whole genome shotgun (WGS) entry which is preliminary data.</text>
</comment>
<dbReference type="InterPro" id="IPR049945">
    <property type="entry name" value="AAA_22"/>
</dbReference>
<evidence type="ECO:0000256" key="1">
    <source>
        <dbReference type="SAM" id="Phobius"/>
    </source>
</evidence>
<dbReference type="RefSeq" id="WP_353896273.1">
    <property type="nucleotide sequence ID" value="NZ_JBEVCJ010000012.1"/>
</dbReference>
<dbReference type="Pfam" id="PF13401">
    <property type="entry name" value="AAA_22"/>
    <property type="match status" value="1"/>
</dbReference>
<gene>
    <name evidence="3" type="ORF">ABVT43_11180</name>
</gene>
<dbReference type="PANTHER" id="PTHR35894:SF7">
    <property type="entry name" value="GENERAL SECRETION PATHWAY PROTEIN A-RELATED"/>
    <property type="match status" value="1"/>
</dbReference>
<proteinExistence type="predicted"/>
<dbReference type="PANTHER" id="PTHR35894">
    <property type="entry name" value="GENERAL SECRETION PATHWAY PROTEIN A-RELATED"/>
    <property type="match status" value="1"/>
</dbReference>
<dbReference type="CDD" id="cd00009">
    <property type="entry name" value="AAA"/>
    <property type="match status" value="1"/>
</dbReference>
<evidence type="ECO:0000313" key="4">
    <source>
        <dbReference type="Proteomes" id="UP001548189"/>
    </source>
</evidence>
<dbReference type="SUPFAM" id="SSF52540">
    <property type="entry name" value="P-loop containing nucleoside triphosphate hydrolases"/>
    <property type="match status" value="1"/>
</dbReference>
<reference evidence="3 4" key="1">
    <citation type="submission" date="2024-06" db="EMBL/GenBank/DDBJ databases">
        <authorList>
            <person name="Li F."/>
        </authorList>
    </citation>
    <scope>NUCLEOTIDE SEQUENCE [LARGE SCALE GENOMIC DNA]</scope>
    <source>
        <strain evidence="3 4">GXAS 311</strain>
    </source>
</reference>
<evidence type="ECO:0000259" key="2">
    <source>
        <dbReference type="Pfam" id="PF13401"/>
    </source>
</evidence>
<keyword evidence="1" id="KW-0472">Membrane</keyword>
<protein>
    <submittedName>
        <fullName evidence="3">AAA family ATPase</fullName>
    </submittedName>
</protein>
<dbReference type="Gene3D" id="3.40.50.300">
    <property type="entry name" value="P-loop containing nucleotide triphosphate hydrolases"/>
    <property type="match status" value="1"/>
</dbReference>
<dbReference type="Proteomes" id="UP001548189">
    <property type="component" value="Unassembled WGS sequence"/>
</dbReference>
<name>A0ABV2BUR5_9GAMM</name>
<dbReference type="EMBL" id="JBEVCJ010000012">
    <property type="protein sequence ID" value="MET1255689.1"/>
    <property type="molecule type" value="Genomic_DNA"/>
</dbReference>
<feature type="domain" description="ORC1/DEAH AAA+ ATPase" evidence="2">
    <location>
        <begin position="41"/>
        <end position="171"/>
    </location>
</feature>
<dbReference type="InterPro" id="IPR052026">
    <property type="entry name" value="ExeA_AAA_ATPase_DNA-bind"/>
</dbReference>